<feature type="transmembrane region" description="Helical" evidence="2">
    <location>
        <begin position="389"/>
        <end position="409"/>
    </location>
</feature>
<keyword evidence="2" id="KW-1133">Transmembrane helix</keyword>
<accession>A0A934MR46</accession>
<dbReference type="GO" id="GO:0005886">
    <property type="term" value="C:plasma membrane"/>
    <property type="evidence" value="ECO:0007669"/>
    <property type="project" value="UniProtKB-SubCell"/>
</dbReference>
<dbReference type="InterPro" id="IPR052528">
    <property type="entry name" value="Sugar_transport-like"/>
</dbReference>
<dbReference type="InterPro" id="IPR011701">
    <property type="entry name" value="MFS"/>
</dbReference>
<evidence type="ECO:0000313" key="4">
    <source>
        <dbReference type="Proteomes" id="UP000640274"/>
    </source>
</evidence>
<feature type="transmembrane region" description="Helical" evidence="2">
    <location>
        <begin position="142"/>
        <end position="165"/>
    </location>
</feature>
<dbReference type="InterPro" id="IPR036259">
    <property type="entry name" value="MFS_trans_sf"/>
</dbReference>
<feature type="transmembrane region" description="Helical" evidence="2">
    <location>
        <begin position="295"/>
        <end position="313"/>
    </location>
</feature>
<evidence type="ECO:0000313" key="3">
    <source>
        <dbReference type="EMBL" id="MBJ6363866.1"/>
    </source>
</evidence>
<feature type="transmembrane region" description="Helical" evidence="2">
    <location>
        <begin position="343"/>
        <end position="360"/>
    </location>
</feature>
<comment type="caution">
    <text evidence="3">The sequence shown here is derived from an EMBL/GenBank/DDBJ whole genome shotgun (WGS) entry which is preliminary data.</text>
</comment>
<dbReference type="Proteomes" id="UP000640274">
    <property type="component" value="Unassembled WGS sequence"/>
</dbReference>
<dbReference type="GO" id="GO:0022857">
    <property type="term" value="F:transmembrane transporter activity"/>
    <property type="evidence" value="ECO:0007669"/>
    <property type="project" value="InterPro"/>
</dbReference>
<dbReference type="CDD" id="cd06174">
    <property type="entry name" value="MFS"/>
    <property type="match status" value="1"/>
</dbReference>
<dbReference type="Pfam" id="PF07690">
    <property type="entry name" value="MFS_1"/>
    <property type="match status" value="1"/>
</dbReference>
<name>A0A934MR46_9BACL</name>
<gene>
    <name evidence="3" type="ORF">JFN88_21875</name>
</gene>
<dbReference type="EMBL" id="JAELUP010000107">
    <property type="protein sequence ID" value="MBJ6363866.1"/>
    <property type="molecule type" value="Genomic_DNA"/>
</dbReference>
<feature type="transmembrane region" description="Helical" evidence="2">
    <location>
        <begin position="84"/>
        <end position="105"/>
    </location>
</feature>
<dbReference type="PANTHER" id="PTHR23526">
    <property type="entry name" value="INTEGRAL MEMBRANE TRANSPORT PROTEIN-RELATED"/>
    <property type="match status" value="1"/>
</dbReference>
<dbReference type="SUPFAM" id="SSF103473">
    <property type="entry name" value="MFS general substrate transporter"/>
    <property type="match status" value="1"/>
</dbReference>
<keyword evidence="4" id="KW-1185">Reference proteome</keyword>
<feature type="transmembrane region" description="Helical" evidence="2">
    <location>
        <begin position="209"/>
        <end position="230"/>
    </location>
</feature>
<feature type="transmembrane region" description="Helical" evidence="2">
    <location>
        <begin position="320"/>
        <end position="337"/>
    </location>
</feature>
<organism evidence="3 4">
    <name type="scientific">Paenibacillus roseus</name>
    <dbReference type="NCBI Taxonomy" id="2798579"/>
    <lineage>
        <taxon>Bacteria</taxon>
        <taxon>Bacillati</taxon>
        <taxon>Bacillota</taxon>
        <taxon>Bacilli</taxon>
        <taxon>Bacillales</taxon>
        <taxon>Paenibacillaceae</taxon>
        <taxon>Paenibacillus</taxon>
    </lineage>
</organism>
<reference evidence="3" key="1">
    <citation type="submission" date="2020-12" db="EMBL/GenBank/DDBJ databases">
        <authorList>
            <person name="Huq M.A."/>
        </authorList>
    </citation>
    <scope>NUCLEOTIDE SEQUENCE</scope>
    <source>
        <strain evidence="3">MAHUQ-46</strain>
    </source>
</reference>
<keyword evidence="2" id="KW-0812">Transmembrane</keyword>
<proteinExistence type="predicted"/>
<feature type="transmembrane region" description="Helical" evidence="2">
    <location>
        <begin position="53"/>
        <end position="78"/>
    </location>
</feature>
<dbReference type="AlphaFoldDB" id="A0A934MR46"/>
<feature type="transmembrane region" description="Helical" evidence="2">
    <location>
        <begin position="177"/>
        <end position="203"/>
    </location>
</feature>
<evidence type="ECO:0000256" key="2">
    <source>
        <dbReference type="SAM" id="Phobius"/>
    </source>
</evidence>
<dbReference type="Gene3D" id="1.20.1250.20">
    <property type="entry name" value="MFS general substrate transporter like domains"/>
    <property type="match status" value="1"/>
</dbReference>
<dbReference type="PANTHER" id="PTHR23526:SF2">
    <property type="entry name" value="MAJOR FACILITATOR SUPERFAMILY (MFS) PROFILE DOMAIN-CONTAINING PROTEIN"/>
    <property type="match status" value="1"/>
</dbReference>
<comment type="subcellular location">
    <subcellularLocation>
        <location evidence="1">Cell membrane</location>
        <topology evidence="1">Multi-pass membrane protein</topology>
    </subcellularLocation>
</comment>
<feature type="transmembrane region" description="Helical" evidence="2">
    <location>
        <begin position="258"/>
        <end position="283"/>
    </location>
</feature>
<evidence type="ECO:0000256" key="1">
    <source>
        <dbReference type="ARBA" id="ARBA00004651"/>
    </source>
</evidence>
<keyword evidence="2" id="KW-0472">Membrane</keyword>
<protein>
    <submittedName>
        <fullName evidence="3">MFS transporter</fullName>
    </submittedName>
</protein>
<feature type="transmembrane region" description="Helical" evidence="2">
    <location>
        <begin position="415"/>
        <end position="433"/>
    </location>
</feature>
<sequence length="441" mass="49838">MEEFFQQAGGNDVERTRSVWQAPFQKNTETIVTVPRGGRSFDRKPGTLDKQAALLLAVHALFAVANALSGTFVPVYLWKASQSFMVIGWFTLCQHFISGLTFWLAGRWVKEHNKMNCLRVGVMLSGIFYLTVLMLGQAAKAYVIPLGILNGMASGFFWLAYNVVYFEITEPDNRDRFNGWAGLLVSGSGIVAPWISGVLITAFAGNRGYQIIFTISLFVFCLAAVISFFLRKRESSGTYDWSLPWRKLKDSSLPWRNVFFALMAQGLREGIFMFLVGLMVFIATSNERKLGDFTLWTSLVGLVAFWLIGRWIGRTWRKQAMLVGVIMLVVVIFPLLWKMNYITLLWFGIGTALFIPLYSIPMTSSVFDMIGQSEDNASQREEYVILRELGLVLGRMLSLMIYLLVMSWASSPQAMVWLLLGVGAAPLIGWWFMKDNLQRVS</sequence>
<feature type="transmembrane region" description="Helical" evidence="2">
    <location>
        <begin position="117"/>
        <end position="136"/>
    </location>
</feature>